<reference evidence="1 2" key="1">
    <citation type="submission" date="2022-03" db="EMBL/GenBank/DDBJ databases">
        <authorList>
            <person name="Macdonald S."/>
            <person name="Ahmed S."/>
            <person name="Newling K."/>
        </authorList>
    </citation>
    <scope>NUCLEOTIDE SEQUENCE [LARGE SCALE GENOMIC DNA]</scope>
</reference>
<dbReference type="EMBL" id="CAKOAT010107376">
    <property type="protein sequence ID" value="CAH8327174.1"/>
    <property type="molecule type" value="Genomic_DNA"/>
</dbReference>
<dbReference type="InterPro" id="IPR024768">
    <property type="entry name" value="Marf1"/>
</dbReference>
<protein>
    <submittedName>
        <fullName evidence="1">Uncharacterized protein</fullName>
    </submittedName>
</protein>
<keyword evidence="2" id="KW-1185">Reference proteome</keyword>
<name>A0ABC8JGM1_ERUVS</name>
<gene>
    <name evidence="1" type="ORF">ERUC_LOCUS10985</name>
</gene>
<dbReference type="Proteomes" id="UP001642260">
    <property type="component" value="Unassembled WGS sequence"/>
</dbReference>
<sequence length="265" mass="29848">MSMVFWNMDDYPIPAAAGGVEDGLGFIRNNIVEVGHRMGFHGFMEIWVYCTRTGVNKPSPLDMTCYLVHHALSVYGPYGPPDLVGTRVFAFEECLRLRGHPILLIDPTAITGGGSFFSVESLLGCTRLLRPPTRIDLESLLPDDDFSVEEFLAADEYLKDLSSHRENDTSKILDFFEPIRPVKEHRTGVFWDAEDFPFPPFSTPDEIFARIESALVERGLIYKLTIWVYLDDDKKGTWWDALLGGGGGGKKEWASRIYFLPGVNC</sequence>
<evidence type="ECO:0000313" key="2">
    <source>
        <dbReference type="Proteomes" id="UP001642260"/>
    </source>
</evidence>
<comment type="caution">
    <text evidence="1">The sequence shown here is derived from an EMBL/GenBank/DDBJ whole genome shotgun (WGS) entry which is preliminary data.</text>
</comment>
<accession>A0ABC8JGM1</accession>
<dbReference type="PANTHER" id="PTHR14379:SF59">
    <property type="entry name" value="NYN DOMAIN-CONTAINING PROTEIN"/>
    <property type="match status" value="1"/>
</dbReference>
<proteinExistence type="predicted"/>
<dbReference type="PANTHER" id="PTHR14379">
    <property type="entry name" value="LIMKAIN B LKAP"/>
    <property type="match status" value="1"/>
</dbReference>
<organism evidence="1 2">
    <name type="scientific">Eruca vesicaria subsp. sativa</name>
    <name type="common">Garden rocket</name>
    <name type="synonym">Eruca sativa</name>
    <dbReference type="NCBI Taxonomy" id="29727"/>
    <lineage>
        <taxon>Eukaryota</taxon>
        <taxon>Viridiplantae</taxon>
        <taxon>Streptophyta</taxon>
        <taxon>Embryophyta</taxon>
        <taxon>Tracheophyta</taxon>
        <taxon>Spermatophyta</taxon>
        <taxon>Magnoliopsida</taxon>
        <taxon>eudicotyledons</taxon>
        <taxon>Gunneridae</taxon>
        <taxon>Pentapetalae</taxon>
        <taxon>rosids</taxon>
        <taxon>malvids</taxon>
        <taxon>Brassicales</taxon>
        <taxon>Brassicaceae</taxon>
        <taxon>Brassiceae</taxon>
        <taxon>Eruca</taxon>
    </lineage>
</organism>
<dbReference type="AlphaFoldDB" id="A0ABC8JGM1"/>
<evidence type="ECO:0000313" key="1">
    <source>
        <dbReference type="EMBL" id="CAH8327174.1"/>
    </source>
</evidence>